<keyword evidence="15" id="KW-1185">Reference proteome</keyword>
<dbReference type="InterPro" id="IPR039426">
    <property type="entry name" value="TonB-dep_rcpt-like"/>
</dbReference>
<dbReference type="InterPro" id="IPR012910">
    <property type="entry name" value="Plug_dom"/>
</dbReference>
<dbReference type="Proteomes" id="UP000252669">
    <property type="component" value="Unassembled WGS sequence"/>
</dbReference>
<dbReference type="PROSITE" id="PS52016">
    <property type="entry name" value="TONB_DEPENDENT_REC_3"/>
    <property type="match status" value="1"/>
</dbReference>
<evidence type="ECO:0000256" key="1">
    <source>
        <dbReference type="ARBA" id="ARBA00004571"/>
    </source>
</evidence>
<evidence type="ECO:0000256" key="3">
    <source>
        <dbReference type="ARBA" id="ARBA00022448"/>
    </source>
</evidence>
<feature type="domain" description="TonB-dependent receptor-like beta-barrel" evidence="12">
    <location>
        <begin position="262"/>
        <end position="614"/>
    </location>
</feature>
<evidence type="ECO:0000256" key="10">
    <source>
        <dbReference type="PROSITE-ProRule" id="PRU01360"/>
    </source>
</evidence>
<dbReference type="GO" id="GO:0009279">
    <property type="term" value="C:cell outer membrane"/>
    <property type="evidence" value="ECO:0007669"/>
    <property type="project" value="UniProtKB-SubCell"/>
</dbReference>
<comment type="similarity">
    <text evidence="2 10 11">Belongs to the TonB-dependent receptor family.</text>
</comment>
<dbReference type="AlphaFoldDB" id="A0A366MTI7"/>
<evidence type="ECO:0000313" key="15">
    <source>
        <dbReference type="Proteomes" id="UP000252669"/>
    </source>
</evidence>
<dbReference type="GO" id="GO:0015344">
    <property type="term" value="F:siderophore uptake transmembrane transporter activity"/>
    <property type="evidence" value="ECO:0007669"/>
    <property type="project" value="TreeGrafter"/>
</dbReference>
<keyword evidence="3 10" id="KW-0813">Transport</keyword>
<dbReference type="GO" id="GO:0044718">
    <property type="term" value="P:siderophore transmembrane transport"/>
    <property type="evidence" value="ECO:0007669"/>
    <property type="project" value="TreeGrafter"/>
</dbReference>
<evidence type="ECO:0000256" key="4">
    <source>
        <dbReference type="ARBA" id="ARBA00022452"/>
    </source>
</evidence>
<dbReference type="Pfam" id="PF07715">
    <property type="entry name" value="Plug"/>
    <property type="match status" value="1"/>
</dbReference>
<feature type="domain" description="TonB-dependent receptor plug" evidence="13">
    <location>
        <begin position="43"/>
        <end position="135"/>
    </location>
</feature>
<keyword evidence="4 10" id="KW-1134">Transmembrane beta strand</keyword>
<dbReference type="InterPro" id="IPR000531">
    <property type="entry name" value="Beta-barrel_TonB"/>
</dbReference>
<dbReference type="OrthoDB" id="9790771at2"/>
<evidence type="ECO:0000256" key="6">
    <source>
        <dbReference type="ARBA" id="ARBA00022729"/>
    </source>
</evidence>
<reference evidence="14 15" key="1">
    <citation type="submission" date="2017-10" db="EMBL/GenBank/DDBJ databases">
        <title>Genomics of the genus Arcobacter.</title>
        <authorList>
            <person name="Perez-Cataluna A."/>
            <person name="Figueras M.J."/>
        </authorList>
    </citation>
    <scope>NUCLEOTIDE SEQUENCE [LARGE SCALE GENOMIC DNA]</scope>
    <source>
        <strain evidence="14 15">CECT 9230</strain>
    </source>
</reference>
<evidence type="ECO:0000256" key="7">
    <source>
        <dbReference type="ARBA" id="ARBA00023077"/>
    </source>
</evidence>
<dbReference type="InterPro" id="IPR010917">
    <property type="entry name" value="TonB_rcpt_CS"/>
</dbReference>
<protein>
    <recommendedName>
        <fullName evidence="16">TonB-dependent receptor</fullName>
    </recommendedName>
</protein>
<evidence type="ECO:0000259" key="12">
    <source>
        <dbReference type="Pfam" id="PF00593"/>
    </source>
</evidence>
<dbReference type="Gene3D" id="2.40.170.20">
    <property type="entry name" value="TonB-dependent receptor, beta-barrel domain"/>
    <property type="match status" value="1"/>
</dbReference>
<name>A0A366MTI7_9BACT</name>
<dbReference type="CDD" id="cd01347">
    <property type="entry name" value="ligand_gated_channel"/>
    <property type="match status" value="1"/>
</dbReference>
<keyword evidence="9 10" id="KW-0998">Cell outer membrane</keyword>
<keyword evidence="7 11" id="KW-0798">TonB box</keyword>
<evidence type="ECO:0000256" key="11">
    <source>
        <dbReference type="RuleBase" id="RU003357"/>
    </source>
</evidence>
<dbReference type="PANTHER" id="PTHR30069:SF41">
    <property type="entry name" value="HEME_HEMOPEXIN UTILIZATION PROTEIN C"/>
    <property type="match status" value="1"/>
</dbReference>
<evidence type="ECO:0000256" key="8">
    <source>
        <dbReference type="ARBA" id="ARBA00023136"/>
    </source>
</evidence>
<evidence type="ECO:0000313" key="14">
    <source>
        <dbReference type="EMBL" id="RBQ28809.1"/>
    </source>
</evidence>
<dbReference type="EMBL" id="PDKB01000011">
    <property type="protein sequence ID" value="RBQ28809.1"/>
    <property type="molecule type" value="Genomic_DNA"/>
</dbReference>
<sequence length="647" mass="71214">MKIRLAMSVATILTTSGIQLSANETTKLDTVSIVEKSETNFDFKESMKTQPKNISELLKQDASIDIAGGSPNAKRLYIRGISEALTNITIDGAKQSKDLHQHRGGLSSIDTDILKSVSVNAGVSFADQGSGNLGGSIRFETVDAQDLLEDGKNYGAFIKTTLGSIDDSYKNSLALYGKLDNNIGLLIYGNKSDSENFKTGSGKEVLGSAEEVKNYLVKLSMIDLANHSLRVSHEQNTQEGLYKFGSTGSDMGYLIDENEAVPQKVKRKTSVLNYGFNPNDLVDLGLKLYKNDQDLQRLDTSTKYSNETKGADLRNTFSFGNDTLKNELTVGVDYEENKGESQGFNRKVEDENRGLFVQNRMIFNSFNLSFGARYDDYEQTIANKKFSGDKVSPNINAEYFITDNISVFAGWGETVSSSNTVPIGWLTDNKVPTFNGSVNGDLKAQESEKYEVGTKLDFNDIFANEDNLHFKLSFFETNIKNPISRVGGGMSPLVINNFPDIESKGIEAKVGYQINNFNSSISYAHAKVKQDGTEIDGAVRRTAGSYGDRIIANFDYDVSKNLGFGYQILGQLKNDNPSNDNVNNKAGYVIHNLNASFTPQEFKNLTFSLAVNNLFDKDYASHTSMVANGEAVGEAGRDVRVSLKYKF</sequence>
<dbReference type="RefSeq" id="WP_113894585.1">
    <property type="nucleotide sequence ID" value="NZ_JANJGA010000011.1"/>
</dbReference>
<accession>A0A366MTI7</accession>
<evidence type="ECO:0000256" key="5">
    <source>
        <dbReference type="ARBA" id="ARBA00022692"/>
    </source>
</evidence>
<gene>
    <name evidence="14" type="ORF">CRU91_07380</name>
</gene>
<dbReference type="Pfam" id="PF00593">
    <property type="entry name" value="TonB_dep_Rec_b-barrel"/>
    <property type="match status" value="1"/>
</dbReference>
<dbReference type="PROSITE" id="PS01156">
    <property type="entry name" value="TONB_DEPENDENT_REC_2"/>
    <property type="match status" value="1"/>
</dbReference>
<dbReference type="Gene3D" id="2.170.130.10">
    <property type="entry name" value="TonB-dependent receptor, plug domain"/>
    <property type="match status" value="1"/>
</dbReference>
<keyword evidence="5 10" id="KW-0812">Transmembrane</keyword>
<keyword evidence="6" id="KW-0732">Signal</keyword>
<dbReference type="PANTHER" id="PTHR30069">
    <property type="entry name" value="TONB-DEPENDENT OUTER MEMBRANE RECEPTOR"/>
    <property type="match status" value="1"/>
</dbReference>
<evidence type="ECO:0008006" key="16">
    <source>
        <dbReference type="Google" id="ProtNLM"/>
    </source>
</evidence>
<proteinExistence type="inferred from homology"/>
<dbReference type="InterPro" id="IPR037066">
    <property type="entry name" value="Plug_dom_sf"/>
</dbReference>
<comment type="caution">
    <text evidence="14">The sequence shown here is derived from an EMBL/GenBank/DDBJ whole genome shotgun (WGS) entry which is preliminary data.</text>
</comment>
<organism evidence="14 15">
    <name type="scientific">Aliarcobacter vitoriensis</name>
    <dbReference type="NCBI Taxonomy" id="2011099"/>
    <lineage>
        <taxon>Bacteria</taxon>
        <taxon>Pseudomonadati</taxon>
        <taxon>Campylobacterota</taxon>
        <taxon>Epsilonproteobacteria</taxon>
        <taxon>Campylobacterales</taxon>
        <taxon>Arcobacteraceae</taxon>
        <taxon>Aliarcobacter</taxon>
    </lineage>
</organism>
<dbReference type="InterPro" id="IPR036942">
    <property type="entry name" value="Beta-barrel_TonB_sf"/>
</dbReference>
<dbReference type="SUPFAM" id="SSF56935">
    <property type="entry name" value="Porins"/>
    <property type="match status" value="1"/>
</dbReference>
<evidence type="ECO:0000259" key="13">
    <source>
        <dbReference type="Pfam" id="PF07715"/>
    </source>
</evidence>
<keyword evidence="8 10" id="KW-0472">Membrane</keyword>
<comment type="subcellular location">
    <subcellularLocation>
        <location evidence="1 10">Cell outer membrane</location>
        <topology evidence="1 10">Multi-pass membrane protein</topology>
    </subcellularLocation>
</comment>
<evidence type="ECO:0000256" key="2">
    <source>
        <dbReference type="ARBA" id="ARBA00009810"/>
    </source>
</evidence>
<evidence type="ECO:0000256" key="9">
    <source>
        <dbReference type="ARBA" id="ARBA00023237"/>
    </source>
</evidence>